<dbReference type="InterPro" id="IPR011057">
    <property type="entry name" value="Mss4-like_sf"/>
</dbReference>
<keyword evidence="10" id="KW-1185">Reference proteome</keyword>
<evidence type="ECO:0000256" key="2">
    <source>
        <dbReference type="ARBA" id="ARBA00023268"/>
    </source>
</evidence>
<dbReference type="PANTHER" id="PTHR42799">
    <property type="entry name" value="MITOCHONDRIAL PEPTIDE METHIONINE SULFOXIDE REDUCTASE"/>
    <property type="match status" value="1"/>
</dbReference>
<dbReference type="AlphaFoldDB" id="A0AAX3BF94"/>
<evidence type="ECO:0000256" key="6">
    <source>
        <dbReference type="ARBA" id="ARBA00048782"/>
    </source>
</evidence>
<dbReference type="InterPro" id="IPR050162">
    <property type="entry name" value="MsrA_MetSO_reductase"/>
</dbReference>
<evidence type="ECO:0000256" key="7">
    <source>
        <dbReference type="HAMAP-Rule" id="MF_01401"/>
    </source>
</evidence>
<reference evidence="9" key="2">
    <citation type="submission" date="2022-06" db="EMBL/GenBank/DDBJ databases">
        <title>Thermospira aquatica gen. nov., sp. nov.</title>
        <authorList>
            <person name="Ben Ali Gam Z."/>
            <person name="Labat M."/>
        </authorList>
    </citation>
    <scope>NUCLEOTIDE SEQUENCE</scope>
    <source>
        <strain evidence="9">F1F22</strain>
    </source>
</reference>
<evidence type="ECO:0000313" key="9">
    <source>
        <dbReference type="EMBL" id="URA10937.1"/>
    </source>
</evidence>
<evidence type="ECO:0000313" key="10">
    <source>
        <dbReference type="Proteomes" id="UP001056539"/>
    </source>
</evidence>
<dbReference type="Pfam" id="PF01641">
    <property type="entry name" value="SelR"/>
    <property type="match status" value="1"/>
</dbReference>
<accession>A0AAX3BF94</accession>
<evidence type="ECO:0000259" key="8">
    <source>
        <dbReference type="PROSITE" id="PS51790"/>
    </source>
</evidence>
<keyword evidence="1 7" id="KW-0560">Oxidoreductase</keyword>
<dbReference type="EMBL" id="CP073355">
    <property type="protein sequence ID" value="URA10937.1"/>
    <property type="molecule type" value="Genomic_DNA"/>
</dbReference>
<dbReference type="PANTHER" id="PTHR42799:SF2">
    <property type="entry name" value="MITOCHONDRIAL PEPTIDE METHIONINE SULFOXIDE REDUCTASE"/>
    <property type="match status" value="1"/>
</dbReference>
<dbReference type="PROSITE" id="PS51790">
    <property type="entry name" value="MSRB"/>
    <property type="match status" value="1"/>
</dbReference>
<dbReference type="InterPro" id="IPR002569">
    <property type="entry name" value="Met_Sox_Rdtase_MsrA_dom"/>
</dbReference>
<dbReference type="NCBIfam" id="NF004042">
    <property type="entry name" value="PRK05550.1"/>
    <property type="match status" value="1"/>
</dbReference>
<dbReference type="HAMAP" id="MF_01401">
    <property type="entry name" value="MsrA"/>
    <property type="match status" value="1"/>
</dbReference>
<comment type="catalytic activity">
    <reaction evidence="5">
        <text>L-methionyl-[protein] + [thioredoxin]-disulfide + H2O = L-methionyl-(R)-S-oxide-[protein] + [thioredoxin]-dithiol</text>
        <dbReference type="Rhea" id="RHEA:24164"/>
        <dbReference type="Rhea" id="RHEA-COMP:10698"/>
        <dbReference type="Rhea" id="RHEA-COMP:10700"/>
        <dbReference type="Rhea" id="RHEA-COMP:12313"/>
        <dbReference type="Rhea" id="RHEA-COMP:12314"/>
        <dbReference type="ChEBI" id="CHEBI:15377"/>
        <dbReference type="ChEBI" id="CHEBI:16044"/>
        <dbReference type="ChEBI" id="CHEBI:29950"/>
        <dbReference type="ChEBI" id="CHEBI:45764"/>
        <dbReference type="ChEBI" id="CHEBI:50058"/>
        <dbReference type="EC" id="1.8.4.12"/>
    </reaction>
</comment>
<comment type="function">
    <text evidence="3 7">Has an important function as a repair enzyme for proteins that have been inactivated by oxidation. Catalyzes the reversible oxidation-reduction of methionine sulfoxide in proteins to methionine.</text>
</comment>
<feature type="active site" evidence="7">
    <location>
        <position position="151"/>
    </location>
</feature>
<comment type="catalytic activity">
    <reaction evidence="4 7">
        <text>L-methionyl-[protein] + [thioredoxin]-disulfide + H2O = L-methionyl-(S)-S-oxide-[protein] + [thioredoxin]-dithiol</text>
        <dbReference type="Rhea" id="RHEA:14217"/>
        <dbReference type="Rhea" id="RHEA-COMP:10698"/>
        <dbReference type="Rhea" id="RHEA-COMP:10700"/>
        <dbReference type="Rhea" id="RHEA-COMP:12313"/>
        <dbReference type="Rhea" id="RHEA-COMP:12315"/>
        <dbReference type="ChEBI" id="CHEBI:15377"/>
        <dbReference type="ChEBI" id="CHEBI:16044"/>
        <dbReference type="ChEBI" id="CHEBI:29950"/>
        <dbReference type="ChEBI" id="CHEBI:44120"/>
        <dbReference type="ChEBI" id="CHEBI:50058"/>
        <dbReference type="EC" id="1.8.4.11"/>
    </reaction>
</comment>
<dbReference type="KEGG" id="taqu:KDW03_03800"/>
<dbReference type="Gene3D" id="2.170.150.20">
    <property type="entry name" value="Peptide methionine sulfoxide reductase"/>
    <property type="match status" value="1"/>
</dbReference>
<gene>
    <name evidence="7" type="primary">msrA</name>
    <name evidence="9" type="ORF">KDW03_03800</name>
</gene>
<comment type="similarity">
    <text evidence="7">Belongs to the MsrA Met sulfoxide reductase family.</text>
</comment>
<proteinExistence type="inferred from homology"/>
<protein>
    <recommendedName>
        <fullName evidence="7">Peptide methionine sulfoxide reductase MsrA</fullName>
        <shortName evidence="7">Protein-methionine-S-oxide reductase</shortName>
        <ecNumber evidence="7">1.8.4.11</ecNumber>
    </recommendedName>
    <alternativeName>
        <fullName evidence="7">Peptide-methionine (S)-S-oxide reductase</fullName>
        <shortName evidence="7">Peptide Met(O) reductase</shortName>
    </alternativeName>
</protein>
<dbReference type="InterPro" id="IPR002579">
    <property type="entry name" value="Met_Sox_Rdtase_MsrB_dom"/>
</dbReference>
<dbReference type="GO" id="GO:0033743">
    <property type="term" value="F:peptide-methionine (R)-S-oxide reductase activity"/>
    <property type="evidence" value="ECO:0007669"/>
    <property type="project" value="UniProtKB-EC"/>
</dbReference>
<dbReference type="SUPFAM" id="SSF51316">
    <property type="entry name" value="Mss4-like"/>
    <property type="match status" value="1"/>
</dbReference>
<dbReference type="SUPFAM" id="SSF55068">
    <property type="entry name" value="Peptide methionine sulfoxide reductase"/>
    <property type="match status" value="1"/>
</dbReference>
<evidence type="ECO:0000256" key="5">
    <source>
        <dbReference type="ARBA" id="ARBA00048488"/>
    </source>
</evidence>
<dbReference type="NCBIfam" id="TIGR00401">
    <property type="entry name" value="msrA"/>
    <property type="match status" value="1"/>
</dbReference>
<dbReference type="GO" id="GO:0008113">
    <property type="term" value="F:peptide-methionine (S)-S-oxide reductase activity"/>
    <property type="evidence" value="ECO:0007669"/>
    <property type="project" value="UniProtKB-UniRule"/>
</dbReference>
<comment type="catalytic activity">
    <reaction evidence="6 7">
        <text>[thioredoxin]-disulfide + L-methionine + H2O = L-methionine (S)-S-oxide + [thioredoxin]-dithiol</text>
        <dbReference type="Rhea" id="RHEA:19993"/>
        <dbReference type="Rhea" id="RHEA-COMP:10698"/>
        <dbReference type="Rhea" id="RHEA-COMP:10700"/>
        <dbReference type="ChEBI" id="CHEBI:15377"/>
        <dbReference type="ChEBI" id="CHEBI:29950"/>
        <dbReference type="ChEBI" id="CHEBI:50058"/>
        <dbReference type="ChEBI" id="CHEBI:57844"/>
        <dbReference type="ChEBI" id="CHEBI:58772"/>
        <dbReference type="EC" id="1.8.4.11"/>
    </reaction>
</comment>
<evidence type="ECO:0000256" key="1">
    <source>
        <dbReference type="ARBA" id="ARBA00023002"/>
    </source>
</evidence>
<reference evidence="9" key="1">
    <citation type="submission" date="2021-04" db="EMBL/GenBank/DDBJ databases">
        <authorList>
            <person name="Postec A."/>
        </authorList>
    </citation>
    <scope>NUCLEOTIDE SEQUENCE</scope>
    <source>
        <strain evidence="9">F1F22</strain>
    </source>
</reference>
<dbReference type="Gene3D" id="3.30.1060.10">
    <property type="entry name" value="Peptide methionine sulphoxide reductase MsrA"/>
    <property type="match status" value="1"/>
</dbReference>
<organism evidence="9 10">
    <name type="scientific">Thermospira aquatica</name>
    <dbReference type="NCBI Taxonomy" id="2828656"/>
    <lineage>
        <taxon>Bacteria</taxon>
        <taxon>Pseudomonadati</taxon>
        <taxon>Spirochaetota</taxon>
        <taxon>Spirochaetia</taxon>
        <taxon>Brevinematales</taxon>
        <taxon>Thermospiraceae</taxon>
        <taxon>Thermospira</taxon>
    </lineage>
</organism>
<dbReference type="Proteomes" id="UP001056539">
    <property type="component" value="Chromosome"/>
</dbReference>
<dbReference type="Pfam" id="PF01625">
    <property type="entry name" value="PMSR"/>
    <property type="match status" value="1"/>
</dbReference>
<dbReference type="RefSeq" id="WP_271436067.1">
    <property type="nucleotide sequence ID" value="NZ_CP073355.1"/>
</dbReference>
<dbReference type="GO" id="GO:0005737">
    <property type="term" value="C:cytoplasm"/>
    <property type="evidence" value="ECO:0007669"/>
    <property type="project" value="TreeGrafter"/>
</dbReference>
<evidence type="ECO:0000256" key="4">
    <source>
        <dbReference type="ARBA" id="ARBA00047806"/>
    </source>
</evidence>
<keyword evidence="2" id="KW-0511">Multifunctional enzyme</keyword>
<dbReference type="NCBIfam" id="TIGR00357">
    <property type="entry name" value="peptide-methionine (R)-S-oxide reductase MsrB"/>
    <property type="match status" value="1"/>
</dbReference>
<name>A0AAX3BF94_9SPIR</name>
<dbReference type="InterPro" id="IPR036509">
    <property type="entry name" value="Met_Sox_Rdtase_MsrA_sf"/>
</dbReference>
<evidence type="ECO:0000256" key="3">
    <source>
        <dbReference type="ARBA" id="ARBA00024679"/>
    </source>
</evidence>
<dbReference type="GO" id="GO:0034599">
    <property type="term" value="P:cellular response to oxidative stress"/>
    <property type="evidence" value="ECO:0007669"/>
    <property type="project" value="TreeGrafter"/>
</dbReference>
<dbReference type="EC" id="1.8.4.11" evidence="7"/>
<feature type="domain" description="MsrB" evidence="8">
    <location>
        <begin position="1"/>
        <end position="120"/>
    </location>
</feature>
<sequence>MKRKLSQWQRKVFYEGATEPPFQNEYWDNKHPGIYVDPVSGEVLFSSLDKFDSGTGWPSFSKPVHPELLEYVEDFSYGMHRVEVRTKHTKGHLGHVFDDGPEPTGMRFCINSASLHFIPLEDMVAEGYMEYLSLFSHVKLPFEQIILAAGCFWGVEAYFKRVKGVVGTKVGYSGGDVMWPTYDDVCTGETGHAESVLVKFDPTVLPVEKVLGHFFFIHDPESLNRQGNDVGTQYRSAIFYLDEKHVPAIEKALEKLRNQGKHPVTQVEKAKNFYPAEEYHQDYLTKNPGGYCHVNLSRMWEGD</sequence>